<organism evidence="1 2">
    <name type="scientific">Trifolium medium</name>
    <dbReference type="NCBI Taxonomy" id="97028"/>
    <lineage>
        <taxon>Eukaryota</taxon>
        <taxon>Viridiplantae</taxon>
        <taxon>Streptophyta</taxon>
        <taxon>Embryophyta</taxon>
        <taxon>Tracheophyta</taxon>
        <taxon>Spermatophyta</taxon>
        <taxon>Magnoliopsida</taxon>
        <taxon>eudicotyledons</taxon>
        <taxon>Gunneridae</taxon>
        <taxon>Pentapetalae</taxon>
        <taxon>rosids</taxon>
        <taxon>fabids</taxon>
        <taxon>Fabales</taxon>
        <taxon>Fabaceae</taxon>
        <taxon>Papilionoideae</taxon>
        <taxon>50 kb inversion clade</taxon>
        <taxon>NPAAA clade</taxon>
        <taxon>Hologalegina</taxon>
        <taxon>IRL clade</taxon>
        <taxon>Trifolieae</taxon>
        <taxon>Trifolium</taxon>
    </lineage>
</organism>
<dbReference type="Proteomes" id="UP000265520">
    <property type="component" value="Unassembled WGS sequence"/>
</dbReference>
<keyword evidence="2" id="KW-1185">Reference proteome</keyword>
<sequence length="64" mass="7262">MWYRVLAARYGEEAQRLAVGGRCGSVWWREVSRIRDGAGGAGVGWFRESIERRVGDGVDTLFWT</sequence>
<dbReference type="EMBL" id="LXQA010819846">
    <property type="protein sequence ID" value="MCI72529.1"/>
    <property type="molecule type" value="Genomic_DNA"/>
</dbReference>
<evidence type="ECO:0000313" key="1">
    <source>
        <dbReference type="EMBL" id="MCI72529.1"/>
    </source>
</evidence>
<dbReference type="GO" id="GO:0016301">
    <property type="term" value="F:kinase activity"/>
    <property type="evidence" value="ECO:0007669"/>
    <property type="project" value="UniProtKB-KW"/>
</dbReference>
<keyword evidence="1" id="KW-0675">Receptor</keyword>
<comment type="caution">
    <text evidence="1">The sequence shown here is derived from an EMBL/GenBank/DDBJ whole genome shotgun (WGS) entry which is preliminary data.</text>
</comment>
<keyword evidence="1" id="KW-0418">Kinase</keyword>
<name>A0A392UG45_9FABA</name>
<reference evidence="1 2" key="1">
    <citation type="journal article" date="2018" name="Front. Plant Sci.">
        <title>Red Clover (Trifolium pratense) and Zigzag Clover (T. medium) - A Picture of Genomic Similarities and Differences.</title>
        <authorList>
            <person name="Dluhosova J."/>
            <person name="Istvanek J."/>
            <person name="Nedelnik J."/>
            <person name="Repkova J."/>
        </authorList>
    </citation>
    <scope>NUCLEOTIDE SEQUENCE [LARGE SCALE GENOMIC DNA]</scope>
    <source>
        <strain evidence="2">cv. 10/8</strain>
        <tissue evidence="1">Leaf</tissue>
    </source>
</reference>
<dbReference type="AlphaFoldDB" id="A0A392UG45"/>
<evidence type="ECO:0000313" key="2">
    <source>
        <dbReference type="Proteomes" id="UP000265520"/>
    </source>
</evidence>
<protein>
    <submittedName>
        <fullName evidence="1">Cysteine-rich receptor-like protein kinase</fullName>
    </submittedName>
</protein>
<feature type="non-terminal residue" evidence="1">
    <location>
        <position position="64"/>
    </location>
</feature>
<accession>A0A392UG45</accession>
<proteinExistence type="predicted"/>
<keyword evidence="1" id="KW-0808">Transferase</keyword>